<dbReference type="RefSeq" id="WP_214563171.1">
    <property type="nucleotide sequence ID" value="NZ_JAHEWX010000012.1"/>
</dbReference>
<proteinExistence type="predicted"/>
<evidence type="ECO:0000313" key="3">
    <source>
        <dbReference type="Proteomes" id="UP000709437"/>
    </source>
</evidence>
<dbReference type="InterPro" id="IPR013320">
    <property type="entry name" value="ConA-like_dom_sf"/>
</dbReference>
<evidence type="ECO:0000259" key="1">
    <source>
        <dbReference type="PROSITE" id="PS50025"/>
    </source>
</evidence>
<dbReference type="InterPro" id="IPR001791">
    <property type="entry name" value="Laminin_G"/>
</dbReference>
<dbReference type="Pfam" id="PF13385">
    <property type="entry name" value="Laminin_G_3"/>
    <property type="match status" value="1"/>
</dbReference>
<dbReference type="EMBL" id="JAHEWX010000012">
    <property type="protein sequence ID" value="MBT1542240.1"/>
    <property type="molecule type" value="Genomic_DNA"/>
</dbReference>
<comment type="caution">
    <text evidence="2">The sequence shown here is derived from an EMBL/GenBank/DDBJ whole genome shotgun (WGS) entry which is preliminary data.</text>
</comment>
<feature type="domain" description="Laminin G" evidence="1">
    <location>
        <begin position="113"/>
        <end position="285"/>
    </location>
</feature>
<dbReference type="Proteomes" id="UP000709437">
    <property type="component" value="Unassembled WGS sequence"/>
</dbReference>
<accession>A0A9Q2W4R6</accession>
<evidence type="ECO:0000313" key="2">
    <source>
        <dbReference type="EMBL" id="MBT1542240.1"/>
    </source>
</evidence>
<dbReference type="Gene3D" id="2.60.120.200">
    <property type="match status" value="1"/>
</dbReference>
<dbReference type="SMART" id="SM00282">
    <property type="entry name" value="LamG"/>
    <property type="match status" value="1"/>
</dbReference>
<protein>
    <submittedName>
        <fullName evidence="2">LamG domain-containing protein</fullName>
    </submittedName>
</protein>
<reference evidence="2" key="1">
    <citation type="submission" date="2021-05" db="EMBL/GenBank/DDBJ databases">
        <title>Whole genome sequence of Curtobacterium flaccumfaciens pv. flaccumfaciens strain CFBP 3417.</title>
        <authorList>
            <person name="Osdaghi E."/>
            <person name="Taghouti G."/>
            <person name="Portier P."/>
            <person name="Fazliarab A."/>
            <person name="Taghavi S.M."/>
            <person name="Briand M."/>
            <person name="Le-Saux M."/>
            <person name="Jacques M.-A."/>
        </authorList>
    </citation>
    <scope>NUCLEOTIDE SEQUENCE</scope>
    <source>
        <strain evidence="2">CFBP 3417</strain>
    </source>
</reference>
<dbReference type="AlphaFoldDB" id="A0A9Q2W4R6"/>
<gene>
    <name evidence="2" type="ORF">KK103_10750</name>
</gene>
<organism evidence="2 3">
    <name type="scientific">Curtobacterium flaccumfaciens pv. flaccumfaciens</name>
    <dbReference type="NCBI Taxonomy" id="138532"/>
    <lineage>
        <taxon>Bacteria</taxon>
        <taxon>Bacillati</taxon>
        <taxon>Actinomycetota</taxon>
        <taxon>Actinomycetes</taxon>
        <taxon>Micrococcales</taxon>
        <taxon>Microbacteriaceae</taxon>
        <taxon>Curtobacterium</taxon>
    </lineage>
</organism>
<sequence>MILGRLRDGRVVAVLLVVALAVVVLLNQFAPTRSAFSARVTNSTNTAATAPYFTCTGAVGADTANALFAYRLTEASGSKTATDWSGRGSNGTYQGTMTATTPSPNACPRDSGSAYALNGSTSYVSTPRSVANPTTFSEEVWFRTTVAGGMLIGFGSSQTGASSQHDRKLYLTTTGQLAFGTYTGSATQVLTSPRSYTDGSWHHVVTTMSPTNGMRLSVDGKLVASNAAFTTAENFTGYFRIGYDVVSGWPGSTSNPYFTGSMRYAAVYSTELTASQIAAHAAAGS</sequence>
<dbReference type="SUPFAM" id="SSF49899">
    <property type="entry name" value="Concanavalin A-like lectins/glucanases"/>
    <property type="match status" value="1"/>
</dbReference>
<dbReference type="CDD" id="cd00110">
    <property type="entry name" value="LamG"/>
    <property type="match status" value="1"/>
</dbReference>
<dbReference type="PROSITE" id="PS50025">
    <property type="entry name" value="LAM_G_DOMAIN"/>
    <property type="match status" value="1"/>
</dbReference>
<name>A0A9Q2W4R6_9MICO</name>